<evidence type="ECO:0000313" key="7">
    <source>
        <dbReference type="EMBL" id="KKN25577.1"/>
    </source>
</evidence>
<comment type="similarity">
    <text evidence="2">Belongs to the nitroreductase family.</text>
</comment>
<dbReference type="InterPro" id="IPR000415">
    <property type="entry name" value="Nitroreductase-like"/>
</dbReference>
<dbReference type="InterPro" id="IPR029478">
    <property type="entry name" value="TM1586_NiRdase"/>
</dbReference>
<evidence type="ECO:0000259" key="6">
    <source>
        <dbReference type="Pfam" id="PF14512"/>
    </source>
</evidence>
<proteinExistence type="inferred from homology"/>
<dbReference type="PANTHER" id="PTHR43673">
    <property type="entry name" value="NAD(P)H NITROREDUCTASE YDGI-RELATED"/>
    <property type="match status" value="1"/>
</dbReference>
<organism evidence="7">
    <name type="scientific">marine sediment metagenome</name>
    <dbReference type="NCBI Taxonomy" id="412755"/>
    <lineage>
        <taxon>unclassified sequences</taxon>
        <taxon>metagenomes</taxon>
        <taxon>ecological metagenomes</taxon>
    </lineage>
</organism>
<name>A0A0F9PLW1_9ZZZZ</name>
<comment type="caution">
    <text evidence="7">The sequence shown here is derived from an EMBL/GenBank/DDBJ whole genome shotgun (WGS) entry which is preliminary data.</text>
</comment>
<feature type="domain" description="Putative nitroreductase TM1586" evidence="6">
    <location>
        <begin position="7"/>
        <end position="255"/>
    </location>
</feature>
<evidence type="ECO:0000256" key="2">
    <source>
        <dbReference type="ARBA" id="ARBA00007118"/>
    </source>
</evidence>
<evidence type="ECO:0000256" key="4">
    <source>
        <dbReference type="ARBA" id="ARBA00022643"/>
    </source>
</evidence>
<reference evidence="7" key="1">
    <citation type="journal article" date="2015" name="Nature">
        <title>Complex archaea that bridge the gap between prokaryotes and eukaryotes.</title>
        <authorList>
            <person name="Spang A."/>
            <person name="Saw J.H."/>
            <person name="Jorgensen S.L."/>
            <person name="Zaremba-Niedzwiedzka K."/>
            <person name="Martijn J."/>
            <person name="Lind A.E."/>
            <person name="van Eijk R."/>
            <person name="Schleper C."/>
            <person name="Guy L."/>
            <person name="Ettema T.J."/>
        </authorList>
    </citation>
    <scope>NUCLEOTIDE SEQUENCE</scope>
</reference>
<dbReference type="AlphaFoldDB" id="A0A0F9PLW1"/>
<evidence type="ECO:0000256" key="3">
    <source>
        <dbReference type="ARBA" id="ARBA00022630"/>
    </source>
</evidence>
<dbReference type="SUPFAM" id="SSF55469">
    <property type="entry name" value="FMN-dependent nitroreductase-like"/>
    <property type="match status" value="1"/>
</dbReference>
<dbReference type="PANTHER" id="PTHR43673:SF2">
    <property type="entry name" value="NITROREDUCTASE"/>
    <property type="match status" value="1"/>
</dbReference>
<dbReference type="Pfam" id="PF14512">
    <property type="entry name" value="TM1586_NiRdase"/>
    <property type="match status" value="1"/>
</dbReference>
<dbReference type="Gene3D" id="3.40.109.10">
    <property type="entry name" value="NADH Oxidase"/>
    <property type="match status" value="1"/>
</dbReference>
<keyword evidence="4" id="KW-0288">FMN</keyword>
<evidence type="ECO:0000256" key="5">
    <source>
        <dbReference type="ARBA" id="ARBA00023002"/>
    </source>
</evidence>
<comment type="cofactor">
    <cofactor evidence="1">
        <name>FMN</name>
        <dbReference type="ChEBI" id="CHEBI:58210"/>
    </cofactor>
</comment>
<dbReference type="Gene3D" id="3.40.109.30">
    <property type="entry name" value="putative nitroreductase (tm1586), domain 2"/>
    <property type="match status" value="1"/>
</dbReference>
<evidence type="ECO:0000256" key="1">
    <source>
        <dbReference type="ARBA" id="ARBA00001917"/>
    </source>
</evidence>
<protein>
    <recommendedName>
        <fullName evidence="6">Putative nitroreductase TM1586 domain-containing protein</fullName>
    </recommendedName>
</protein>
<gene>
    <name evidence="7" type="ORF">LCGC14_0883350</name>
</gene>
<accession>A0A0F9PLW1</accession>
<keyword evidence="3" id="KW-0285">Flavoprotein</keyword>
<keyword evidence="5" id="KW-0560">Oxidoreductase</keyword>
<dbReference type="CDD" id="cd02062">
    <property type="entry name" value="Nitro_FMN_reductase"/>
    <property type="match status" value="1"/>
</dbReference>
<dbReference type="EMBL" id="LAZR01002791">
    <property type="protein sequence ID" value="KKN25577.1"/>
    <property type="molecule type" value="Genomic_DNA"/>
</dbReference>
<sequence>MDFSRSVTDIIRERTSRRTYIKQKFEEETREWVVNLLNSHDFESPFSKFVGKIRFELITVPEFDPREKKNLGTYGFIKGAQYFIVGAVKKSKYNREHYGYILESIILAATDIGLGTCWLGGFFNKNLFSAKINCKSEEIVPAITPIGYSVKRKLREKITRTVIRANKRFVWEKLFFESDFNTPVSRENLGEYTTLLESVRLAPSASNQQPWRVVKEFNKKNFHFYIVKSKTGMGLRYMKFRRLDIGIAVSHFDHTAKELGVEGTWAFEEPFISESDDYLYIISWKDKR</sequence>
<dbReference type="GO" id="GO:0016491">
    <property type="term" value="F:oxidoreductase activity"/>
    <property type="evidence" value="ECO:0007669"/>
    <property type="project" value="UniProtKB-KW"/>
</dbReference>